<feature type="domain" description="HAMP" evidence="16">
    <location>
        <begin position="176"/>
        <end position="228"/>
    </location>
</feature>
<dbReference type="InterPro" id="IPR003594">
    <property type="entry name" value="HATPase_dom"/>
</dbReference>
<dbReference type="InterPro" id="IPR003661">
    <property type="entry name" value="HisK_dim/P_dom"/>
</dbReference>
<dbReference type="InterPro" id="IPR004358">
    <property type="entry name" value="Sig_transdc_His_kin-like_C"/>
</dbReference>
<reference evidence="17" key="1">
    <citation type="journal article" date="2005" name="Proc. Natl. Acad. Sci. U.S.A.">
        <title>The psychrophilic lifestyle as revealed by the genome sequence of Colwellia psychrerythraea 34H through genomic and proteomic analyses.</title>
        <authorList>
            <person name="Methe B.A."/>
            <person name="Nelson K.E."/>
            <person name="Deming J.W."/>
            <person name="Momen B."/>
            <person name="Melamud E."/>
            <person name="Zhang X."/>
            <person name="Moult J."/>
            <person name="Madupu R."/>
            <person name="Nelson W.C."/>
            <person name="Dodson R.J."/>
            <person name="Brinkac L.M."/>
            <person name="Daugherty S.C."/>
            <person name="Durkin A.S."/>
            <person name="DeBoy R.T."/>
            <person name="Kolonay J.F."/>
            <person name="Sullivan S.A."/>
            <person name="Zhou L."/>
            <person name="Davidsen T.M."/>
            <person name="Wu M."/>
            <person name="Huston A.L."/>
            <person name="Lewis M."/>
            <person name="Weaver B."/>
            <person name="Weidman J.F."/>
            <person name="Khouri H."/>
            <person name="Utterback T.R."/>
            <person name="Feldblyum T.V."/>
            <person name="Fraser C.M."/>
        </authorList>
    </citation>
    <scope>NUCLEOTIDE SEQUENCE [LARGE SCALE GENOMIC DNA]</scope>
    <source>
        <strain evidence="17">34H</strain>
    </source>
</reference>
<dbReference type="PANTHER" id="PTHR45528:SF1">
    <property type="entry name" value="SENSOR HISTIDINE KINASE CPXA"/>
    <property type="match status" value="1"/>
</dbReference>
<dbReference type="CDD" id="cd06225">
    <property type="entry name" value="HAMP"/>
    <property type="match status" value="1"/>
</dbReference>
<dbReference type="InterPro" id="IPR005467">
    <property type="entry name" value="His_kinase_dom"/>
</dbReference>
<dbReference type="SUPFAM" id="SSF55874">
    <property type="entry name" value="ATPase domain of HSP90 chaperone/DNA topoisomerase II/histidine kinase"/>
    <property type="match status" value="1"/>
</dbReference>
<dbReference type="Proteomes" id="UP000000547">
    <property type="component" value="Chromosome"/>
</dbReference>
<feature type="transmembrane region" description="Helical" evidence="14">
    <location>
        <begin position="154"/>
        <end position="175"/>
    </location>
</feature>
<dbReference type="InterPro" id="IPR036097">
    <property type="entry name" value="HisK_dim/P_sf"/>
</dbReference>
<dbReference type="GO" id="GO:0005886">
    <property type="term" value="C:plasma membrane"/>
    <property type="evidence" value="ECO:0007669"/>
    <property type="project" value="UniProtKB-SubCell"/>
</dbReference>
<dbReference type="InterPro" id="IPR036890">
    <property type="entry name" value="HATPase_C_sf"/>
</dbReference>
<dbReference type="HOGENOM" id="CLU_000445_89_27_6"/>
<keyword evidence="12" id="KW-0902">Two-component regulatory system</keyword>
<evidence type="ECO:0000256" key="7">
    <source>
        <dbReference type="ARBA" id="ARBA00022692"/>
    </source>
</evidence>
<dbReference type="Gene3D" id="6.10.340.10">
    <property type="match status" value="1"/>
</dbReference>
<keyword evidence="4" id="KW-1003">Cell membrane</keyword>
<keyword evidence="11 14" id="KW-1133">Transmembrane helix</keyword>
<gene>
    <name evidence="17" type="ordered locus">CPS_3066</name>
</gene>
<keyword evidence="13 14" id="KW-0472">Membrane</keyword>
<dbReference type="Pfam" id="PF02518">
    <property type="entry name" value="HATPase_c"/>
    <property type="match status" value="1"/>
</dbReference>
<keyword evidence="9 17" id="KW-0418">Kinase</keyword>
<feature type="transmembrane region" description="Helical" evidence="14">
    <location>
        <begin position="12"/>
        <end position="31"/>
    </location>
</feature>
<dbReference type="PRINTS" id="PR00344">
    <property type="entry name" value="BCTRLSENSOR"/>
</dbReference>
<dbReference type="SUPFAM" id="SSF47384">
    <property type="entry name" value="Homodimeric domain of signal transducing histidine kinase"/>
    <property type="match status" value="1"/>
</dbReference>
<name>Q47ZK6_COLP3</name>
<feature type="domain" description="Histidine kinase" evidence="15">
    <location>
        <begin position="236"/>
        <end position="446"/>
    </location>
</feature>
<dbReference type="STRING" id="167879.CPS_3066"/>
<organism evidence="17 18">
    <name type="scientific">Colwellia psychrerythraea (strain 34H / ATCC BAA-681)</name>
    <name type="common">Vibrio psychroerythus</name>
    <dbReference type="NCBI Taxonomy" id="167879"/>
    <lineage>
        <taxon>Bacteria</taxon>
        <taxon>Pseudomonadati</taxon>
        <taxon>Pseudomonadota</taxon>
        <taxon>Gammaproteobacteria</taxon>
        <taxon>Alteromonadales</taxon>
        <taxon>Colwelliaceae</taxon>
        <taxon>Colwellia</taxon>
    </lineage>
</organism>
<comment type="catalytic activity">
    <reaction evidence="1">
        <text>ATP + protein L-histidine = ADP + protein N-phospho-L-histidine.</text>
        <dbReference type="EC" id="2.7.13.3"/>
    </reaction>
</comment>
<proteinExistence type="predicted"/>
<keyword evidence="8" id="KW-0547">Nucleotide-binding</keyword>
<evidence type="ECO:0000256" key="13">
    <source>
        <dbReference type="ARBA" id="ARBA00023136"/>
    </source>
</evidence>
<dbReference type="EMBL" id="CP000083">
    <property type="protein sequence ID" value="AAZ26337.1"/>
    <property type="molecule type" value="Genomic_DNA"/>
</dbReference>
<sequence>MNNLFTPFFTRLYGSLFLAIFTSVFLTFAVLDEWNAHDATEDFATDTVFFKDILEVQRKTENSEASVFYSNLDSSHYPFDIEWLGTQALSLVCNSCIYLNNHKNVDVYEIQNGELLSIHSVANTSDKFIIKDKQQEPELLGYEMTNEPFDIEEYSIFILLFVIVVVIGLVLYLPIRKLQKEINHLNQISFQLGSGNLKVRASNSLAEPLTILAKSFNKMADALSNKVNESQVFAQAVPHELRTPLSRIQLATGILRNKNLTAEQTSLVDNIDQYIDDIDELCSQIIQFSKLNIQTEENDCEYINLNNFITHRISQLILNPLIPVTVNFTEIITINCKAAHLRLIIDNMIKNAVAHAKSKVTISVSIAVNKIEIIIADDGKGIAEKDYDIIFIPYARLDNSRTRKTGGLGMGLAITKGAVNQLAGEINVSNSTSGGALFKISLPRSHENHLPSRNIKKTRVI</sequence>
<evidence type="ECO:0000259" key="16">
    <source>
        <dbReference type="PROSITE" id="PS50885"/>
    </source>
</evidence>
<evidence type="ECO:0000256" key="12">
    <source>
        <dbReference type="ARBA" id="ARBA00023012"/>
    </source>
</evidence>
<evidence type="ECO:0000259" key="15">
    <source>
        <dbReference type="PROSITE" id="PS50109"/>
    </source>
</evidence>
<dbReference type="Gene3D" id="3.30.565.10">
    <property type="entry name" value="Histidine kinase-like ATPase, C-terminal domain"/>
    <property type="match status" value="1"/>
</dbReference>
<dbReference type="EC" id="2.7.13.3" evidence="3"/>
<keyword evidence="7 14" id="KW-0812">Transmembrane</keyword>
<evidence type="ECO:0000256" key="8">
    <source>
        <dbReference type="ARBA" id="ARBA00022741"/>
    </source>
</evidence>
<evidence type="ECO:0000256" key="6">
    <source>
        <dbReference type="ARBA" id="ARBA00022679"/>
    </source>
</evidence>
<evidence type="ECO:0000256" key="3">
    <source>
        <dbReference type="ARBA" id="ARBA00012438"/>
    </source>
</evidence>
<evidence type="ECO:0000313" key="17">
    <source>
        <dbReference type="EMBL" id="AAZ26337.1"/>
    </source>
</evidence>
<dbReference type="AlphaFoldDB" id="Q47ZK6"/>
<dbReference type="SMART" id="SM00387">
    <property type="entry name" value="HATPase_c"/>
    <property type="match status" value="1"/>
</dbReference>
<dbReference type="PROSITE" id="PS50109">
    <property type="entry name" value="HIS_KIN"/>
    <property type="match status" value="1"/>
</dbReference>
<evidence type="ECO:0000256" key="9">
    <source>
        <dbReference type="ARBA" id="ARBA00022777"/>
    </source>
</evidence>
<dbReference type="Pfam" id="PF00512">
    <property type="entry name" value="HisKA"/>
    <property type="match status" value="1"/>
</dbReference>
<dbReference type="KEGG" id="cps:CPS_3066"/>
<dbReference type="GO" id="GO:0005524">
    <property type="term" value="F:ATP binding"/>
    <property type="evidence" value="ECO:0007669"/>
    <property type="project" value="UniProtKB-KW"/>
</dbReference>
<dbReference type="GO" id="GO:0000155">
    <property type="term" value="F:phosphorelay sensor kinase activity"/>
    <property type="evidence" value="ECO:0007669"/>
    <property type="project" value="InterPro"/>
</dbReference>
<dbReference type="CDD" id="cd00082">
    <property type="entry name" value="HisKA"/>
    <property type="match status" value="1"/>
</dbReference>
<dbReference type="SMART" id="SM00388">
    <property type="entry name" value="HisKA"/>
    <property type="match status" value="1"/>
</dbReference>
<evidence type="ECO:0000256" key="14">
    <source>
        <dbReference type="SAM" id="Phobius"/>
    </source>
</evidence>
<dbReference type="PANTHER" id="PTHR45528">
    <property type="entry name" value="SENSOR HISTIDINE KINASE CPXA"/>
    <property type="match status" value="1"/>
</dbReference>
<protein>
    <recommendedName>
        <fullName evidence="3">histidine kinase</fullName>
        <ecNumber evidence="3">2.7.13.3</ecNumber>
    </recommendedName>
</protein>
<dbReference type="Gene3D" id="1.10.287.130">
    <property type="match status" value="1"/>
</dbReference>
<evidence type="ECO:0000256" key="10">
    <source>
        <dbReference type="ARBA" id="ARBA00022840"/>
    </source>
</evidence>
<dbReference type="RefSeq" id="WP_011043853.1">
    <property type="nucleotide sequence ID" value="NC_003910.7"/>
</dbReference>
<evidence type="ECO:0000313" key="18">
    <source>
        <dbReference type="Proteomes" id="UP000000547"/>
    </source>
</evidence>
<evidence type="ECO:0000256" key="1">
    <source>
        <dbReference type="ARBA" id="ARBA00000085"/>
    </source>
</evidence>
<evidence type="ECO:0000256" key="2">
    <source>
        <dbReference type="ARBA" id="ARBA00004651"/>
    </source>
</evidence>
<dbReference type="InterPro" id="IPR050398">
    <property type="entry name" value="HssS/ArlS-like"/>
</dbReference>
<dbReference type="InterPro" id="IPR003660">
    <property type="entry name" value="HAMP_dom"/>
</dbReference>
<comment type="subcellular location">
    <subcellularLocation>
        <location evidence="2">Cell membrane</location>
        <topology evidence="2">Multi-pass membrane protein</topology>
    </subcellularLocation>
</comment>
<keyword evidence="5" id="KW-0597">Phosphoprotein</keyword>
<keyword evidence="10" id="KW-0067">ATP-binding</keyword>
<evidence type="ECO:0000256" key="4">
    <source>
        <dbReference type="ARBA" id="ARBA00022475"/>
    </source>
</evidence>
<keyword evidence="6" id="KW-0808">Transferase</keyword>
<dbReference type="PROSITE" id="PS50885">
    <property type="entry name" value="HAMP"/>
    <property type="match status" value="1"/>
</dbReference>
<evidence type="ECO:0000256" key="11">
    <source>
        <dbReference type="ARBA" id="ARBA00022989"/>
    </source>
</evidence>
<accession>Q47ZK6</accession>
<evidence type="ECO:0000256" key="5">
    <source>
        <dbReference type="ARBA" id="ARBA00022553"/>
    </source>
</evidence>